<evidence type="ECO:0000313" key="4">
    <source>
        <dbReference type="Proteomes" id="UP001523262"/>
    </source>
</evidence>
<dbReference type="GO" id="GO:0008233">
    <property type="term" value="F:peptidase activity"/>
    <property type="evidence" value="ECO:0007669"/>
    <property type="project" value="UniProtKB-KW"/>
</dbReference>
<dbReference type="GO" id="GO:0006508">
    <property type="term" value="P:proteolysis"/>
    <property type="evidence" value="ECO:0007669"/>
    <property type="project" value="UniProtKB-KW"/>
</dbReference>
<feature type="transmembrane region" description="Helical" evidence="1">
    <location>
        <begin position="54"/>
        <end position="72"/>
    </location>
</feature>
<protein>
    <submittedName>
        <fullName evidence="3">CPBP family glutamic-type intramembrane protease</fullName>
        <ecNumber evidence="3">3.4.-.-</ecNumber>
    </submittedName>
</protein>
<keyword evidence="4" id="KW-1185">Reference proteome</keyword>
<organism evidence="3 4">
    <name type="scientific">Neobacillus pocheonensis</name>
    <dbReference type="NCBI Taxonomy" id="363869"/>
    <lineage>
        <taxon>Bacteria</taxon>
        <taxon>Bacillati</taxon>
        <taxon>Bacillota</taxon>
        <taxon>Bacilli</taxon>
        <taxon>Bacillales</taxon>
        <taxon>Bacillaceae</taxon>
        <taxon>Neobacillus</taxon>
    </lineage>
</organism>
<keyword evidence="1" id="KW-0472">Membrane</keyword>
<dbReference type="Pfam" id="PF02517">
    <property type="entry name" value="Rce1-like"/>
    <property type="match status" value="1"/>
</dbReference>
<feature type="domain" description="CAAX prenyl protease 2/Lysostaphin resistance protein A-like" evidence="2">
    <location>
        <begin position="27"/>
        <end position="110"/>
    </location>
</feature>
<reference evidence="3 4" key="1">
    <citation type="submission" date="2022-06" db="EMBL/GenBank/DDBJ databases">
        <authorList>
            <person name="Jeon C.O."/>
        </authorList>
    </citation>
    <scope>NUCLEOTIDE SEQUENCE [LARGE SCALE GENOMIC DNA]</scope>
    <source>
        <strain evidence="3 4">KCTC 13943</strain>
    </source>
</reference>
<dbReference type="EMBL" id="JAMQCR010000001">
    <property type="protein sequence ID" value="MCM2534030.1"/>
    <property type="molecule type" value="Genomic_DNA"/>
</dbReference>
<dbReference type="EC" id="3.4.-.-" evidence="3"/>
<evidence type="ECO:0000313" key="3">
    <source>
        <dbReference type="EMBL" id="MCM2534030.1"/>
    </source>
</evidence>
<proteinExistence type="predicted"/>
<name>A0ABT0WCH7_9BACI</name>
<keyword evidence="3" id="KW-0378">Hydrolase</keyword>
<evidence type="ECO:0000259" key="2">
    <source>
        <dbReference type="Pfam" id="PF02517"/>
    </source>
</evidence>
<evidence type="ECO:0000256" key="1">
    <source>
        <dbReference type="SAM" id="Phobius"/>
    </source>
</evidence>
<keyword evidence="3" id="KW-0645">Protease</keyword>
<feature type="transmembrane region" description="Helical" evidence="1">
    <location>
        <begin position="78"/>
        <end position="96"/>
    </location>
</feature>
<gene>
    <name evidence="3" type="ORF">NDK43_18775</name>
</gene>
<sequence>MYIGILMILLFVFKVPAGIPSVSIGGAIGLIVNACMIELFYRNVFQVKLRHQGLSVWASVFVQSICFGLHFYLSDHSFIISAGAMIVGIANGLIVYKTRSIYPNFLITIIYVYIFL</sequence>
<dbReference type="InterPro" id="IPR003675">
    <property type="entry name" value="Rce1/LyrA-like_dom"/>
</dbReference>
<comment type="caution">
    <text evidence="3">The sequence shown here is derived from an EMBL/GenBank/DDBJ whole genome shotgun (WGS) entry which is preliminary data.</text>
</comment>
<dbReference type="Proteomes" id="UP001523262">
    <property type="component" value="Unassembled WGS sequence"/>
</dbReference>
<accession>A0ABT0WCH7</accession>
<keyword evidence="1" id="KW-1133">Transmembrane helix</keyword>
<keyword evidence="1" id="KW-0812">Transmembrane</keyword>